<proteinExistence type="predicted"/>
<accession>A0A6B1DAS3</accession>
<comment type="caution">
    <text evidence="3">The sequence shown here is derived from an EMBL/GenBank/DDBJ whole genome shotgun (WGS) entry which is preliminary data.</text>
</comment>
<dbReference type="GO" id="GO:0000166">
    <property type="term" value="F:nucleotide binding"/>
    <property type="evidence" value="ECO:0007669"/>
    <property type="project" value="InterPro"/>
</dbReference>
<organism evidence="3">
    <name type="scientific">Caldilineaceae bacterium SB0661_bin_32</name>
    <dbReference type="NCBI Taxonomy" id="2605255"/>
    <lineage>
        <taxon>Bacteria</taxon>
        <taxon>Bacillati</taxon>
        <taxon>Chloroflexota</taxon>
        <taxon>Caldilineae</taxon>
        <taxon>Caldilineales</taxon>
        <taxon>Caldilineaceae</taxon>
    </lineage>
</organism>
<reference evidence="3" key="1">
    <citation type="submission" date="2019-09" db="EMBL/GenBank/DDBJ databases">
        <title>Characterisation of the sponge microbiome using genome-centric metagenomics.</title>
        <authorList>
            <person name="Engelberts J.P."/>
            <person name="Robbins S.J."/>
            <person name="De Goeij J.M."/>
            <person name="Aranda M."/>
            <person name="Bell S.C."/>
            <person name="Webster N.S."/>
        </authorList>
    </citation>
    <scope>NUCLEOTIDE SEQUENCE</scope>
    <source>
        <strain evidence="3">SB0661_bin_32</strain>
    </source>
</reference>
<dbReference type="EMBL" id="VXMH01000094">
    <property type="protein sequence ID" value="MYC96669.1"/>
    <property type="molecule type" value="Genomic_DNA"/>
</dbReference>
<dbReference type="InterPro" id="IPR000683">
    <property type="entry name" value="Gfo/Idh/MocA-like_OxRdtase_N"/>
</dbReference>
<evidence type="ECO:0000259" key="2">
    <source>
        <dbReference type="Pfam" id="PF01408"/>
    </source>
</evidence>
<dbReference type="InterPro" id="IPR050463">
    <property type="entry name" value="Gfo/Idh/MocA_oxidrdct_glycsds"/>
</dbReference>
<name>A0A6B1DAS3_9CHLR</name>
<dbReference type="SUPFAM" id="SSF51735">
    <property type="entry name" value="NAD(P)-binding Rossmann-fold domains"/>
    <property type="match status" value="1"/>
</dbReference>
<dbReference type="PANTHER" id="PTHR43818:SF11">
    <property type="entry name" value="BCDNA.GH03377"/>
    <property type="match status" value="1"/>
</dbReference>
<dbReference type="GO" id="GO:0016491">
    <property type="term" value="F:oxidoreductase activity"/>
    <property type="evidence" value="ECO:0007669"/>
    <property type="project" value="UniProtKB-KW"/>
</dbReference>
<dbReference type="AlphaFoldDB" id="A0A6B1DAS3"/>
<feature type="domain" description="Gfo/Idh/MocA-like oxidoreductase N-terminal" evidence="2">
    <location>
        <begin position="5"/>
        <end position="115"/>
    </location>
</feature>
<evidence type="ECO:0000256" key="1">
    <source>
        <dbReference type="ARBA" id="ARBA00023002"/>
    </source>
</evidence>
<dbReference type="Gene3D" id="3.30.360.10">
    <property type="entry name" value="Dihydrodipicolinate Reductase, domain 2"/>
    <property type="match status" value="1"/>
</dbReference>
<dbReference type="Gene3D" id="3.40.50.720">
    <property type="entry name" value="NAD(P)-binding Rossmann-like Domain"/>
    <property type="match status" value="1"/>
</dbReference>
<protein>
    <submittedName>
        <fullName evidence="3">Gfo/Idh/MocA family oxidoreductase</fullName>
    </submittedName>
</protein>
<sequence>MRNYRVGVVGLYRGLGPARVFDLMPDCDVVAGCDIDARALERFGALFPQARQYGAYDEMLTHGLDIVFVASPVPLHCRHTVAALEAGCHVLQEVTLAGNIDECRQILAAVQAHPRQKFMLAENCCYWAHILSWREMWGQGLLGDFMYAEAEYIHDTRHLLRQADGSPTWRASMPPMHYCTHSLGPLLKVTGERCVAASGMSVTSGFGRCRPHVGAFGNGQRGDLPVRAKSGTEVAILQTASGGVIKILVAFGITREPMFHYYSIYGTDGVLETSRPPTSPLQTNAWLDSVPHLNNMIEMPITENVTDAPPEAAQGGHGTAEYMMIQDFVASIRDDTPPPLDIHAALRMALPGMCAHESALNGGQMVEIPDW</sequence>
<dbReference type="Pfam" id="PF01408">
    <property type="entry name" value="GFO_IDH_MocA"/>
    <property type="match status" value="1"/>
</dbReference>
<dbReference type="PANTHER" id="PTHR43818">
    <property type="entry name" value="BCDNA.GH03377"/>
    <property type="match status" value="1"/>
</dbReference>
<gene>
    <name evidence="3" type="ORF">F4X14_17015</name>
</gene>
<evidence type="ECO:0000313" key="3">
    <source>
        <dbReference type="EMBL" id="MYC96669.1"/>
    </source>
</evidence>
<dbReference type="SUPFAM" id="SSF55347">
    <property type="entry name" value="Glyceraldehyde-3-phosphate dehydrogenase-like, C-terminal domain"/>
    <property type="match status" value="1"/>
</dbReference>
<keyword evidence="1" id="KW-0560">Oxidoreductase</keyword>
<dbReference type="InterPro" id="IPR036291">
    <property type="entry name" value="NAD(P)-bd_dom_sf"/>
</dbReference>